<accession>A0ABY4F715</accession>
<evidence type="ECO:0000256" key="2">
    <source>
        <dbReference type="ARBA" id="ARBA00012438"/>
    </source>
</evidence>
<protein>
    <recommendedName>
        <fullName evidence="2">histidine kinase</fullName>
        <ecNumber evidence="2">2.7.13.3</ecNumber>
    </recommendedName>
</protein>
<dbReference type="Proteomes" id="UP000831785">
    <property type="component" value="Chromosome"/>
</dbReference>
<feature type="repeat" description="TPR" evidence="8">
    <location>
        <begin position="377"/>
        <end position="410"/>
    </location>
</feature>
<dbReference type="PANTHER" id="PTHR41523">
    <property type="entry name" value="TWO-COMPONENT SYSTEM SENSOR PROTEIN"/>
    <property type="match status" value="1"/>
</dbReference>
<dbReference type="SMART" id="SM00028">
    <property type="entry name" value="TPR"/>
    <property type="match status" value="6"/>
</dbReference>
<dbReference type="Gene3D" id="3.30.450.20">
    <property type="entry name" value="PAS domain"/>
    <property type="match status" value="1"/>
</dbReference>
<proteinExistence type="predicted"/>
<dbReference type="EMBL" id="CP095049">
    <property type="protein sequence ID" value="UOQ51704.1"/>
    <property type="molecule type" value="Genomic_DNA"/>
</dbReference>
<gene>
    <name evidence="10" type="ORF">MUN80_18305</name>
</gene>
<dbReference type="PROSITE" id="PS50005">
    <property type="entry name" value="TPR"/>
    <property type="match status" value="1"/>
</dbReference>
<feature type="domain" description="Histidine kinase/HSP90-like ATPase" evidence="9">
    <location>
        <begin position="663"/>
        <end position="760"/>
    </location>
</feature>
<evidence type="ECO:0000256" key="5">
    <source>
        <dbReference type="ARBA" id="ARBA00022741"/>
    </source>
</evidence>
<evidence type="ECO:0000313" key="10">
    <source>
        <dbReference type="EMBL" id="UOQ51704.1"/>
    </source>
</evidence>
<dbReference type="SUPFAM" id="SSF55874">
    <property type="entry name" value="ATPase domain of HSP90 chaperone/DNA topoisomerase II/histidine kinase"/>
    <property type="match status" value="1"/>
</dbReference>
<evidence type="ECO:0000256" key="4">
    <source>
        <dbReference type="ARBA" id="ARBA00022679"/>
    </source>
</evidence>
<keyword evidence="4" id="KW-0808">Transferase</keyword>
<evidence type="ECO:0000313" key="11">
    <source>
        <dbReference type="Proteomes" id="UP000831785"/>
    </source>
</evidence>
<dbReference type="Pfam" id="PF07568">
    <property type="entry name" value="HisKA_2"/>
    <property type="match status" value="1"/>
</dbReference>
<dbReference type="InterPro" id="IPR036890">
    <property type="entry name" value="HATPase_C_sf"/>
</dbReference>
<dbReference type="InterPro" id="IPR011990">
    <property type="entry name" value="TPR-like_helical_dom_sf"/>
</dbReference>
<dbReference type="PANTHER" id="PTHR41523:SF8">
    <property type="entry name" value="ETHYLENE RESPONSE SENSOR PROTEIN"/>
    <property type="match status" value="1"/>
</dbReference>
<dbReference type="Pfam" id="PF13181">
    <property type="entry name" value="TPR_8"/>
    <property type="match status" value="1"/>
</dbReference>
<keyword evidence="5" id="KW-0547">Nucleotide-binding</keyword>
<keyword evidence="3" id="KW-0597">Phosphoprotein</keyword>
<reference evidence="10 11" key="1">
    <citation type="submission" date="2022-04" db="EMBL/GenBank/DDBJ databases">
        <title>Hymenobacter sp. isolated from the air.</title>
        <authorList>
            <person name="Won M."/>
            <person name="Lee C.-M."/>
            <person name="Woen H.-Y."/>
            <person name="Kwon S.-W."/>
        </authorList>
    </citation>
    <scope>NUCLEOTIDE SEQUENCE [LARGE SCALE GENOMIC DNA]</scope>
    <source>
        <strain evidence="11">5116 S-27</strain>
    </source>
</reference>
<dbReference type="Gene3D" id="3.30.565.10">
    <property type="entry name" value="Histidine kinase-like ATPase, C-terminal domain"/>
    <property type="match status" value="1"/>
</dbReference>
<evidence type="ECO:0000256" key="3">
    <source>
        <dbReference type="ARBA" id="ARBA00022553"/>
    </source>
</evidence>
<keyword evidence="11" id="KW-1185">Reference proteome</keyword>
<evidence type="ECO:0000256" key="7">
    <source>
        <dbReference type="ARBA" id="ARBA00022840"/>
    </source>
</evidence>
<sequence length="769" mass="86775">MHRGYLAAFVLFLHLGSGLHAEPIYPILHPAAVARLRALVRKSPADTHQVQRLQGLGEYYLHQYNGPGGPADKDSAYACSRRAEALSTTLGYKPGQIRSRYLLSYLLFDSGQPAEAQRLLSAAINLSRRCGYGQLEAEGWYYAAEAYTGPNHDLAGRIRCYQRARRLYQKLGNREKDAYLLKTVADVHYTQGNYALALRELLQVLATYRAIGHPRLHYTYDLLASVNCSMGNYREAIRYGLATVEAARRSHDTTDLPLFYARLGIANQEINQLPEATAYFEQALLHAQRENKVDQVLNAARHIVSTRLAQGQARQALAFYSDVLRQYPPATARVELDAALALAECYMALRRYDLAERQYLKILALEAEMGESYRNRFMAYQKIGNYYMTVQQYHKARHYLNQALALNKQGGSLRRNGNLHLLLFKVDSAQHRYRQALAHYQRYKALHDSVFNEKKSLQIASLQIQYATKEKEQNIALLTKQNRVQQVSIQQKEFQRNATLGGTLLLLLLSGTVYNRYRLKQRSNRLLEAKQTEINGKNAFLEQVLRDKEGLLRDKDTLLEEKEWMLKEIHHRVKNNLQIISSLLSSQAVYLQDPAALTAVRESQNRVHTMGLIHQNLYQSAGPSLVAMQAYIPELARHLVHSFNRQDSVRLELNVAPLSLDASLAVPVGLILNEALTNALKYAYPAGQPGPVAVSLQLHEGQCRLTIQDTGIGLPAGFDLHKSSTLGLHMIRGLSRQIGGRLQIQHTGGVQISLQFTPVKHPKPSLALT</sequence>
<dbReference type="SUPFAM" id="SSF48452">
    <property type="entry name" value="TPR-like"/>
    <property type="match status" value="2"/>
</dbReference>
<keyword evidence="8" id="KW-0802">TPR repeat</keyword>
<dbReference type="SMART" id="SM00387">
    <property type="entry name" value="HATPase_c"/>
    <property type="match status" value="1"/>
</dbReference>
<dbReference type="Pfam" id="PF13581">
    <property type="entry name" value="HATPase_c_2"/>
    <property type="match status" value="1"/>
</dbReference>
<organism evidence="10 11">
    <name type="scientific">Hymenobacter cellulosivorans</name>
    <dbReference type="NCBI Taxonomy" id="2932249"/>
    <lineage>
        <taxon>Bacteria</taxon>
        <taxon>Pseudomonadati</taxon>
        <taxon>Bacteroidota</taxon>
        <taxon>Cytophagia</taxon>
        <taxon>Cytophagales</taxon>
        <taxon>Hymenobacteraceae</taxon>
        <taxon>Hymenobacter</taxon>
    </lineage>
</organism>
<evidence type="ECO:0000256" key="8">
    <source>
        <dbReference type="PROSITE-ProRule" id="PRU00339"/>
    </source>
</evidence>
<dbReference type="RefSeq" id="WP_244714997.1">
    <property type="nucleotide sequence ID" value="NZ_CP095049.1"/>
</dbReference>
<evidence type="ECO:0000256" key="6">
    <source>
        <dbReference type="ARBA" id="ARBA00022777"/>
    </source>
</evidence>
<dbReference type="Gene3D" id="1.25.40.10">
    <property type="entry name" value="Tetratricopeptide repeat domain"/>
    <property type="match status" value="2"/>
</dbReference>
<evidence type="ECO:0000256" key="1">
    <source>
        <dbReference type="ARBA" id="ARBA00000085"/>
    </source>
</evidence>
<dbReference type="InterPro" id="IPR003594">
    <property type="entry name" value="HATPase_dom"/>
</dbReference>
<keyword evidence="7" id="KW-0067">ATP-binding</keyword>
<keyword evidence="6" id="KW-0418">Kinase</keyword>
<dbReference type="EC" id="2.7.13.3" evidence="2"/>
<comment type="catalytic activity">
    <reaction evidence="1">
        <text>ATP + protein L-histidine = ADP + protein N-phospho-L-histidine.</text>
        <dbReference type="EC" id="2.7.13.3"/>
    </reaction>
</comment>
<name>A0ABY4F715_9BACT</name>
<dbReference type="InterPro" id="IPR019734">
    <property type="entry name" value="TPR_rpt"/>
</dbReference>
<dbReference type="InterPro" id="IPR011495">
    <property type="entry name" value="Sig_transdc_His_kin_sub2_dim/P"/>
</dbReference>
<evidence type="ECO:0000259" key="9">
    <source>
        <dbReference type="SMART" id="SM00387"/>
    </source>
</evidence>